<dbReference type="InterPro" id="IPR023476">
    <property type="entry name" value="Pep_tRNA_hydro_II_dom_sf"/>
</dbReference>
<dbReference type="RefSeq" id="WP_077690227.1">
    <property type="nucleotide sequence ID" value="NZ_MCOK01000001.1"/>
</dbReference>
<dbReference type="EMBL" id="MCOK01000001">
    <property type="protein sequence ID" value="OOC53839.1"/>
    <property type="molecule type" value="Genomic_DNA"/>
</dbReference>
<reference evidence="2" key="1">
    <citation type="submission" date="2016-08" db="EMBL/GenBank/DDBJ databases">
        <authorList>
            <person name="Tokovenko B."/>
            <person name="Kalinowski J."/>
        </authorList>
    </citation>
    <scope>NUCLEOTIDE SEQUENCE [LARGE SCALE GENOMIC DNA]</scope>
    <source>
        <strain evidence="2">UTMC102</strain>
    </source>
</reference>
<dbReference type="InterPro" id="IPR018988">
    <property type="entry name" value="DUF2000"/>
</dbReference>
<comment type="caution">
    <text evidence="1">The sequence shown here is derived from an EMBL/GenBank/DDBJ whole genome shotgun (WGS) entry which is preliminary data.</text>
</comment>
<dbReference type="PIRSF" id="PIRSF033736">
    <property type="entry name" value="UCP033763"/>
    <property type="match status" value="1"/>
</dbReference>
<dbReference type="Pfam" id="PF09391">
    <property type="entry name" value="DUF2000"/>
    <property type="match status" value="1"/>
</dbReference>
<accession>A0A1V3C031</accession>
<gene>
    <name evidence="1" type="ORF">NOSIN_08500</name>
</gene>
<dbReference type="Gene3D" id="3.40.1490.10">
    <property type="entry name" value="Bit1"/>
    <property type="match status" value="1"/>
</dbReference>
<sequence length="136" mass="14026">MGMSTKIVVVLRQDLEPALAANAGVVLGLALGGRLEDSLAADGKDAGGGAHAGLNPHPVPTLVASGEQLRRLKAGADERGLTVVGFNEVARRSRDYAEYLDALAATGPQDVEYVGVAVLGPRGDVNRLTGKLALMR</sequence>
<evidence type="ECO:0000313" key="1">
    <source>
        <dbReference type="EMBL" id="OOC53839.1"/>
    </source>
</evidence>
<evidence type="ECO:0000313" key="2">
    <source>
        <dbReference type="Proteomes" id="UP000189004"/>
    </source>
</evidence>
<dbReference type="Proteomes" id="UP000189004">
    <property type="component" value="Unassembled WGS sequence"/>
</dbReference>
<keyword evidence="2" id="KW-1185">Reference proteome</keyword>
<dbReference type="OrthoDB" id="3692042at2"/>
<dbReference type="STRING" id="501010.NOSIN_08500"/>
<evidence type="ECO:0008006" key="3">
    <source>
        <dbReference type="Google" id="ProtNLM"/>
    </source>
</evidence>
<proteinExistence type="predicted"/>
<dbReference type="InterPro" id="IPR017021">
    <property type="entry name" value="UCP033763"/>
</dbReference>
<organism evidence="1 2">
    <name type="scientific">Nocardiopsis sinuspersici</name>
    <dbReference type="NCBI Taxonomy" id="501010"/>
    <lineage>
        <taxon>Bacteria</taxon>
        <taxon>Bacillati</taxon>
        <taxon>Actinomycetota</taxon>
        <taxon>Actinomycetes</taxon>
        <taxon>Streptosporangiales</taxon>
        <taxon>Nocardiopsidaceae</taxon>
        <taxon>Nocardiopsis</taxon>
    </lineage>
</organism>
<dbReference type="AlphaFoldDB" id="A0A1V3C031"/>
<dbReference type="SUPFAM" id="SSF102462">
    <property type="entry name" value="Peptidyl-tRNA hydrolase II"/>
    <property type="match status" value="1"/>
</dbReference>
<name>A0A1V3C031_9ACTN</name>
<protein>
    <recommendedName>
        <fullName evidence="3">DUF2000 domain-containing protein</fullName>
    </recommendedName>
</protein>